<proteinExistence type="predicted"/>
<dbReference type="AlphaFoldDB" id="A0AAD7RHN5"/>
<evidence type="ECO:0000313" key="1">
    <source>
        <dbReference type="EMBL" id="KAJ8384272.1"/>
    </source>
</evidence>
<reference evidence="1" key="1">
    <citation type="journal article" date="2023" name="Science">
        <title>Genome structures resolve the early diversification of teleost fishes.</title>
        <authorList>
            <person name="Parey E."/>
            <person name="Louis A."/>
            <person name="Montfort J."/>
            <person name="Bouchez O."/>
            <person name="Roques C."/>
            <person name="Iampietro C."/>
            <person name="Lluch J."/>
            <person name="Castinel A."/>
            <person name="Donnadieu C."/>
            <person name="Desvignes T."/>
            <person name="Floi Bucao C."/>
            <person name="Jouanno E."/>
            <person name="Wen M."/>
            <person name="Mejri S."/>
            <person name="Dirks R."/>
            <person name="Jansen H."/>
            <person name="Henkel C."/>
            <person name="Chen W.J."/>
            <person name="Zahm M."/>
            <person name="Cabau C."/>
            <person name="Klopp C."/>
            <person name="Thompson A.W."/>
            <person name="Robinson-Rechavi M."/>
            <person name="Braasch I."/>
            <person name="Lecointre G."/>
            <person name="Bobe J."/>
            <person name="Postlethwait J.H."/>
            <person name="Berthelot C."/>
            <person name="Roest Crollius H."/>
            <person name="Guiguen Y."/>
        </authorList>
    </citation>
    <scope>NUCLEOTIDE SEQUENCE</scope>
    <source>
        <strain evidence="1">NC1722</strain>
    </source>
</reference>
<gene>
    <name evidence="1" type="ORF">AAFF_G00207330</name>
</gene>
<sequence length="105" mass="11251">MIACAHTPLPLLSLKTVCHSARPYPSGFTLQSSTSAMFPLVELSVVHVLLLKGMAYTRRCMAQEWTAMQDAAPHVCLAAPDLTGDRVEGKGGSCTTPVTKSQVYT</sequence>
<dbReference type="EMBL" id="JAINUG010000275">
    <property type="protein sequence ID" value="KAJ8384272.1"/>
    <property type="molecule type" value="Genomic_DNA"/>
</dbReference>
<evidence type="ECO:0000313" key="2">
    <source>
        <dbReference type="Proteomes" id="UP001221898"/>
    </source>
</evidence>
<organism evidence="1 2">
    <name type="scientific">Aldrovandia affinis</name>
    <dbReference type="NCBI Taxonomy" id="143900"/>
    <lineage>
        <taxon>Eukaryota</taxon>
        <taxon>Metazoa</taxon>
        <taxon>Chordata</taxon>
        <taxon>Craniata</taxon>
        <taxon>Vertebrata</taxon>
        <taxon>Euteleostomi</taxon>
        <taxon>Actinopterygii</taxon>
        <taxon>Neopterygii</taxon>
        <taxon>Teleostei</taxon>
        <taxon>Notacanthiformes</taxon>
        <taxon>Halosauridae</taxon>
        <taxon>Aldrovandia</taxon>
    </lineage>
</organism>
<dbReference type="Proteomes" id="UP001221898">
    <property type="component" value="Unassembled WGS sequence"/>
</dbReference>
<accession>A0AAD7RHN5</accession>
<protein>
    <submittedName>
        <fullName evidence="1">Uncharacterized protein</fullName>
    </submittedName>
</protein>
<keyword evidence="2" id="KW-1185">Reference proteome</keyword>
<name>A0AAD7RHN5_9TELE</name>
<comment type="caution">
    <text evidence="1">The sequence shown here is derived from an EMBL/GenBank/DDBJ whole genome shotgun (WGS) entry which is preliminary data.</text>
</comment>